<dbReference type="InterPro" id="IPR008283">
    <property type="entry name" value="Peptidase_M17_N"/>
</dbReference>
<evidence type="ECO:0000256" key="6">
    <source>
        <dbReference type="ARBA" id="ARBA00049972"/>
    </source>
</evidence>
<dbReference type="Pfam" id="PF02789">
    <property type="entry name" value="Peptidase_M17_N"/>
    <property type="match status" value="1"/>
</dbReference>
<dbReference type="InterPro" id="IPR043472">
    <property type="entry name" value="Macro_dom-like"/>
</dbReference>
<dbReference type="InterPro" id="IPR011356">
    <property type="entry name" value="Leucine_aapep/pepB"/>
</dbReference>
<dbReference type="AlphaFoldDB" id="A0A9D2Q7A9"/>
<proteinExistence type="inferred from homology"/>
<dbReference type="GO" id="GO:0030145">
    <property type="term" value="F:manganese ion binding"/>
    <property type="evidence" value="ECO:0007669"/>
    <property type="project" value="InterPro"/>
</dbReference>
<evidence type="ECO:0000313" key="11">
    <source>
        <dbReference type="EMBL" id="HJC72210.1"/>
    </source>
</evidence>
<evidence type="ECO:0000256" key="3">
    <source>
        <dbReference type="ARBA" id="ARBA00022670"/>
    </source>
</evidence>
<dbReference type="PRINTS" id="PR00481">
    <property type="entry name" value="LAMNOPPTDASE"/>
</dbReference>
<dbReference type="InterPro" id="IPR000819">
    <property type="entry name" value="Peptidase_M17_C"/>
</dbReference>
<dbReference type="PANTHER" id="PTHR11963:SF23">
    <property type="entry name" value="CYTOSOL AMINOPEPTIDASE"/>
    <property type="match status" value="1"/>
</dbReference>
<dbReference type="Gene3D" id="3.40.220.10">
    <property type="entry name" value="Leucine Aminopeptidase, subunit E, domain 1"/>
    <property type="match status" value="1"/>
</dbReference>
<dbReference type="Gene3D" id="3.40.630.10">
    <property type="entry name" value="Zn peptidases"/>
    <property type="match status" value="1"/>
</dbReference>
<protein>
    <recommendedName>
        <fullName evidence="7">Probable cytosol aminopeptidase</fullName>
    </recommendedName>
    <alternativeName>
        <fullName evidence="8">Leucine aminopeptidase</fullName>
    </alternativeName>
    <alternativeName>
        <fullName evidence="5">Leucyl aminopeptidase</fullName>
    </alternativeName>
</protein>
<dbReference type="Proteomes" id="UP000823918">
    <property type="component" value="Unassembled WGS sequence"/>
</dbReference>
<dbReference type="PANTHER" id="PTHR11963">
    <property type="entry name" value="LEUCINE AMINOPEPTIDASE-RELATED"/>
    <property type="match status" value="1"/>
</dbReference>
<evidence type="ECO:0000256" key="5">
    <source>
        <dbReference type="ARBA" id="ARBA00033172"/>
    </source>
</evidence>
<evidence type="ECO:0000256" key="2">
    <source>
        <dbReference type="ARBA" id="ARBA00022438"/>
    </source>
</evidence>
<reference evidence="11" key="1">
    <citation type="journal article" date="2021" name="PeerJ">
        <title>Extensive microbial diversity within the chicken gut microbiome revealed by metagenomics and culture.</title>
        <authorList>
            <person name="Gilroy R."/>
            <person name="Ravi A."/>
            <person name="Getino M."/>
            <person name="Pursley I."/>
            <person name="Horton D.L."/>
            <person name="Alikhan N.F."/>
            <person name="Baker D."/>
            <person name="Gharbi K."/>
            <person name="Hall N."/>
            <person name="Watson M."/>
            <person name="Adriaenssens E.M."/>
            <person name="Foster-Nyarko E."/>
            <person name="Jarju S."/>
            <person name="Secka A."/>
            <person name="Antonio M."/>
            <person name="Oren A."/>
            <person name="Chaudhuri R.R."/>
            <person name="La Ragione R."/>
            <person name="Hildebrand F."/>
            <person name="Pallen M.J."/>
        </authorList>
    </citation>
    <scope>NUCLEOTIDE SEQUENCE</scope>
    <source>
        <strain evidence="11">5933</strain>
    </source>
</reference>
<dbReference type="GO" id="GO:0006508">
    <property type="term" value="P:proteolysis"/>
    <property type="evidence" value="ECO:0007669"/>
    <property type="project" value="UniProtKB-KW"/>
</dbReference>
<evidence type="ECO:0000259" key="9">
    <source>
        <dbReference type="Pfam" id="PF00883"/>
    </source>
</evidence>
<evidence type="ECO:0000256" key="8">
    <source>
        <dbReference type="ARBA" id="ARBA00050061"/>
    </source>
</evidence>
<dbReference type="Pfam" id="PF00883">
    <property type="entry name" value="Peptidase_M17"/>
    <property type="match status" value="1"/>
</dbReference>
<keyword evidence="2 11" id="KW-0031">Aminopeptidase</keyword>
<keyword evidence="4" id="KW-0378">Hydrolase</keyword>
<evidence type="ECO:0000256" key="7">
    <source>
        <dbReference type="ARBA" id="ARBA00050021"/>
    </source>
</evidence>
<keyword evidence="3" id="KW-0645">Protease</keyword>
<evidence type="ECO:0000313" key="12">
    <source>
        <dbReference type="Proteomes" id="UP000823918"/>
    </source>
</evidence>
<evidence type="ECO:0000259" key="10">
    <source>
        <dbReference type="Pfam" id="PF02789"/>
    </source>
</evidence>
<feature type="domain" description="Peptidase M17 leucyl aminopeptidase N-terminal" evidence="10">
    <location>
        <begin position="25"/>
        <end position="119"/>
    </location>
</feature>
<evidence type="ECO:0000256" key="1">
    <source>
        <dbReference type="ARBA" id="ARBA00009528"/>
    </source>
</evidence>
<reference evidence="11" key="2">
    <citation type="submission" date="2021-04" db="EMBL/GenBank/DDBJ databases">
        <authorList>
            <person name="Gilroy R."/>
        </authorList>
    </citation>
    <scope>NUCLEOTIDE SEQUENCE</scope>
    <source>
        <strain evidence="11">5933</strain>
    </source>
</reference>
<comment type="caution">
    <text evidence="11">The sequence shown here is derived from an EMBL/GenBank/DDBJ whole genome shotgun (WGS) entry which is preliminary data.</text>
</comment>
<dbReference type="CDD" id="cd00433">
    <property type="entry name" value="Peptidase_M17"/>
    <property type="match status" value="1"/>
</dbReference>
<organism evidence="11 12">
    <name type="scientific">Candidatus Ruthenibacterium merdavium</name>
    <dbReference type="NCBI Taxonomy" id="2838752"/>
    <lineage>
        <taxon>Bacteria</taxon>
        <taxon>Bacillati</taxon>
        <taxon>Bacillota</taxon>
        <taxon>Clostridia</taxon>
        <taxon>Eubacteriales</taxon>
        <taxon>Oscillospiraceae</taxon>
        <taxon>Ruthenibacterium</taxon>
    </lineage>
</organism>
<comment type="function">
    <text evidence="6">Presumably involved in the processing and regular turnover of intracellular proteins. Catalyzes the removal of unsubstituted N-terminal amino acids from various peptides.</text>
</comment>
<gene>
    <name evidence="11" type="ORF">H9698_05395</name>
</gene>
<dbReference type="EMBL" id="DWWA01000027">
    <property type="protein sequence ID" value="HJC72210.1"/>
    <property type="molecule type" value="Genomic_DNA"/>
</dbReference>
<dbReference type="SUPFAM" id="SSF52949">
    <property type="entry name" value="Macro domain-like"/>
    <property type="match status" value="1"/>
</dbReference>
<dbReference type="SUPFAM" id="SSF53187">
    <property type="entry name" value="Zn-dependent exopeptidases"/>
    <property type="match status" value="1"/>
</dbReference>
<name>A0A9D2Q7A9_9FIRM</name>
<dbReference type="GO" id="GO:0005737">
    <property type="term" value="C:cytoplasm"/>
    <property type="evidence" value="ECO:0007669"/>
    <property type="project" value="InterPro"/>
</dbReference>
<comment type="similarity">
    <text evidence="1">Belongs to the peptidase M17 family.</text>
</comment>
<evidence type="ECO:0000256" key="4">
    <source>
        <dbReference type="ARBA" id="ARBA00022801"/>
    </source>
</evidence>
<accession>A0A9D2Q7A9</accession>
<dbReference type="GO" id="GO:0070006">
    <property type="term" value="F:metalloaminopeptidase activity"/>
    <property type="evidence" value="ECO:0007669"/>
    <property type="project" value="InterPro"/>
</dbReference>
<sequence length="480" mass="52146">MQIKLGKSTAPVLEIVGHYAQKENENDVFSGKEQEVLVLPSLKKELPHRVYVGCGEPEKVTAQVMRVCFAQAWQKAKGYAKSQVQVLLPPMEQEQAASLAAAAAQGISLAGYAFAGYHKEASESAPVEVWLDFSEESVCSVELHDIQNAVEEALRVARAMNTVRPLVQRAPNDIYPETLAAFARQQGETYGIEVKVLEPEQMQALDMNGLLCVGRGTSHAPRLIVMRYRGAQDAPVFGLVGKGITCDTGGYCIKGKDSMPYIKGDMAGAATVMAVILAAAANKCKVNLTAVIPTAENVIDGDSYKPGDVITMMNRMTVEVLNTDCEGRMILADAITYLLEQEQASSCIDIATLTGLAGSTFGSLYTPIFASDEHFYNDFCCAAKNSSEDFWRMPLDERYQSYVKGDIADLKNMAGAGTISAAVFLQQFTQGKPWIHLDIAATAIQYPVVHPYAQDAPSGVAVRTIYEMLKQIEDKAGENK</sequence>
<feature type="domain" description="Cytosol aminopeptidase" evidence="9">
    <location>
        <begin position="162"/>
        <end position="465"/>
    </location>
</feature>